<keyword evidence="6" id="KW-0282">Flagellum</keyword>
<dbReference type="GO" id="GO:0005198">
    <property type="term" value="F:structural molecule activity"/>
    <property type="evidence" value="ECO:0007669"/>
    <property type="project" value="UniProtKB-UniRule"/>
</dbReference>
<evidence type="ECO:0000256" key="3">
    <source>
        <dbReference type="ARBA" id="ARBA00023143"/>
    </source>
</evidence>
<dbReference type="HAMAP" id="MF_00724">
    <property type="entry name" value="FliE"/>
    <property type="match status" value="1"/>
</dbReference>
<gene>
    <name evidence="4 6" type="primary">fliE</name>
    <name evidence="6" type="ORF">GX397_07505</name>
</gene>
<comment type="subcellular location">
    <subcellularLocation>
        <location evidence="1 4">Bacterial flagellum basal body</location>
    </subcellularLocation>
</comment>
<sequence length="92" mass="10499">MLFNDGNNFSRKVLDDKEAKSSFDEHLKQGIKRVNDLQLNAEQEIRKLVTGDVEDISQVVKAVAEAEIALRLFVEVRDKLVDAYQQLSRIPV</sequence>
<dbReference type="Pfam" id="PF02049">
    <property type="entry name" value="FliE"/>
    <property type="match status" value="1"/>
</dbReference>
<dbReference type="PANTHER" id="PTHR34653:SF1">
    <property type="entry name" value="FLAGELLAR HOOK-BASAL BODY COMPLEX PROTEIN FLIE"/>
    <property type="match status" value="1"/>
</dbReference>
<evidence type="ECO:0000313" key="6">
    <source>
        <dbReference type="EMBL" id="HHZ04880.1"/>
    </source>
</evidence>
<dbReference type="GO" id="GO:0009425">
    <property type="term" value="C:bacterial-type flagellum basal body"/>
    <property type="evidence" value="ECO:0007669"/>
    <property type="project" value="UniProtKB-SubCell"/>
</dbReference>
<dbReference type="PRINTS" id="PR01006">
    <property type="entry name" value="FLGHOOKFLIE"/>
</dbReference>
<reference evidence="6 7" key="1">
    <citation type="journal article" date="2020" name="Biotechnol. Biofuels">
        <title>New insights from the biogas microbiome by comprehensive genome-resolved metagenomics of nearly 1600 species originating from multiple anaerobic digesters.</title>
        <authorList>
            <person name="Campanaro S."/>
            <person name="Treu L."/>
            <person name="Rodriguez-R L.M."/>
            <person name="Kovalovszki A."/>
            <person name="Ziels R.M."/>
            <person name="Maus I."/>
            <person name="Zhu X."/>
            <person name="Kougias P.G."/>
            <person name="Basile A."/>
            <person name="Luo G."/>
            <person name="Schluter A."/>
            <person name="Konstantinidis K.T."/>
            <person name="Angelidaki I."/>
        </authorList>
    </citation>
    <scope>NUCLEOTIDE SEQUENCE [LARGE SCALE GENOMIC DNA]</scope>
    <source>
        <strain evidence="6">AS25fmACSIPFO_94</strain>
    </source>
</reference>
<organism evidence="6 7">
    <name type="scientific">Acetomicrobium hydrogeniformans</name>
    <dbReference type="NCBI Taxonomy" id="649746"/>
    <lineage>
        <taxon>Bacteria</taxon>
        <taxon>Thermotogati</taxon>
        <taxon>Synergistota</taxon>
        <taxon>Synergistia</taxon>
        <taxon>Synergistales</taxon>
        <taxon>Acetomicrobiaceae</taxon>
        <taxon>Acetomicrobium</taxon>
    </lineage>
</organism>
<dbReference type="Proteomes" id="UP000525027">
    <property type="component" value="Unassembled WGS sequence"/>
</dbReference>
<comment type="caution">
    <text evidence="6">The sequence shown here is derived from an EMBL/GenBank/DDBJ whole genome shotgun (WGS) entry which is preliminary data.</text>
</comment>
<keyword evidence="3 4" id="KW-0975">Bacterial flagellum</keyword>
<keyword evidence="6" id="KW-0969">Cilium</keyword>
<keyword evidence="6" id="KW-0966">Cell projection</keyword>
<evidence type="ECO:0000256" key="4">
    <source>
        <dbReference type="HAMAP-Rule" id="MF_00724"/>
    </source>
</evidence>
<dbReference type="EMBL" id="DURU01000135">
    <property type="protein sequence ID" value="HHZ04880.1"/>
    <property type="molecule type" value="Genomic_DNA"/>
</dbReference>
<dbReference type="GO" id="GO:0003774">
    <property type="term" value="F:cytoskeletal motor activity"/>
    <property type="evidence" value="ECO:0007669"/>
    <property type="project" value="InterPro"/>
</dbReference>
<evidence type="ECO:0000256" key="2">
    <source>
        <dbReference type="ARBA" id="ARBA00009272"/>
    </source>
</evidence>
<evidence type="ECO:0000313" key="7">
    <source>
        <dbReference type="Proteomes" id="UP000525027"/>
    </source>
</evidence>
<dbReference type="GO" id="GO:0071973">
    <property type="term" value="P:bacterial-type flagellum-dependent cell motility"/>
    <property type="evidence" value="ECO:0007669"/>
    <property type="project" value="InterPro"/>
</dbReference>
<dbReference type="AlphaFoldDB" id="A0A7V6ZF98"/>
<evidence type="ECO:0000256" key="1">
    <source>
        <dbReference type="ARBA" id="ARBA00004117"/>
    </source>
</evidence>
<protein>
    <recommendedName>
        <fullName evidence="4 5">Flagellar hook-basal body complex protein FliE</fullName>
    </recommendedName>
</protein>
<accession>A0A7V6ZF98</accession>
<proteinExistence type="inferred from homology"/>
<dbReference type="NCBIfam" id="TIGR00205">
    <property type="entry name" value="fliE"/>
    <property type="match status" value="1"/>
</dbReference>
<evidence type="ECO:0000256" key="5">
    <source>
        <dbReference type="NCBIfam" id="TIGR00205"/>
    </source>
</evidence>
<comment type="similarity">
    <text evidence="2 4">Belongs to the FliE family.</text>
</comment>
<dbReference type="PANTHER" id="PTHR34653">
    <property type="match status" value="1"/>
</dbReference>
<name>A0A7V6ZF98_9BACT</name>
<dbReference type="InterPro" id="IPR001624">
    <property type="entry name" value="FliE"/>
</dbReference>